<dbReference type="Proteomes" id="UP000887563">
    <property type="component" value="Unplaced"/>
</dbReference>
<name>A0A914LC66_MELIC</name>
<dbReference type="InterPro" id="IPR024445">
    <property type="entry name" value="Tnp_ISXO2-like"/>
</dbReference>
<reference evidence="3" key="1">
    <citation type="submission" date="2022-11" db="UniProtKB">
        <authorList>
            <consortium name="WormBaseParasite"/>
        </authorList>
    </citation>
    <scope>IDENTIFICATION</scope>
</reference>
<proteinExistence type="predicted"/>
<accession>A0A914LC66</accession>
<dbReference type="PANTHER" id="PTHR47163:SF2">
    <property type="entry name" value="SI:DKEY-17M8.2"/>
    <property type="match status" value="1"/>
</dbReference>
<dbReference type="InterPro" id="IPR053164">
    <property type="entry name" value="IS1016-like_transposase"/>
</dbReference>
<evidence type="ECO:0000313" key="3">
    <source>
        <dbReference type="WBParaSite" id="Minc3s00411g11854"/>
    </source>
</evidence>
<dbReference type="AlphaFoldDB" id="A0A914LC66"/>
<protein>
    <submittedName>
        <fullName evidence="3">ISXO2-like transposase domain-containing protein</fullName>
    </submittedName>
</protein>
<dbReference type="NCBIfam" id="NF033547">
    <property type="entry name" value="transpos_IS1595"/>
    <property type="match status" value="1"/>
</dbReference>
<feature type="domain" description="ISXO2-like transposase" evidence="1">
    <location>
        <begin position="51"/>
        <end position="195"/>
    </location>
</feature>
<evidence type="ECO:0000259" key="1">
    <source>
        <dbReference type="SMART" id="SM01126"/>
    </source>
</evidence>
<keyword evidence="2" id="KW-1185">Reference proteome</keyword>
<dbReference type="WBParaSite" id="Minc3s00411g11854">
    <property type="protein sequence ID" value="Minc3s00411g11854"/>
    <property type="gene ID" value="Minc3s00411g11854"/>
</dbReference>
<organism evidence="2 3">
    <name type="scientific">Meloidogyne incognita</name>
    <name type="common">Southern root-knot nematode worm</name>
    <name type="synonym">Oxyuris incognita</name>
    <dbReference type="NCBI Taxonomy" id="6306"/>
    <lineage>
        <taxon>Eukaryota</taxon>
        <taxon>Metazoa</taxon>
        <taxon>Ecdysozoa</taxon>
        <taxon>Nematoda</taxon>
        <taxon>Chromadorea</taxon>
        <taxon>Rhabditida</taxon>
        <taxon>Tylenchina</taxon>
        <taxon>Tylenchomorpha</taxon>
        <taxon>Tylenchoidea</taxon>
        <taxon>Meloidogynidae</taxon>
        <taxon>Meloidogyninae</taxon>
        <taxon>Meloidogyne</taxon>
        <taxon>Meloidogyne incognita group</taxon>
    </lineage>
</organism>
<dbReference type="PANTHER" id="PTHR47163">
    <property type="entry name" value="DDE_TNP_IS1595 DOMAIN-CONTAINING PROTEIN"/>
    <property type="match status" value="1"/>
</dbReference>
<sequence length="216" mass="25498">MLLVYNAWAYEMTSLNFCERELQINHCTAVDWNNYLRCICVDHLISKPHRFIGGDNKIVEIDESLFTRRKNNSGRILPQTWIFGGICREDNECFLVIVPDRSAKTLMAEISKYISPGTCIFSDCWKGYKHEELEEAGFAHFTVNHRYNFVNPKDGTNTQKVERMWGSAKWRNKKHRGTARHHLESYLAEFMCRQEAKGENFFEWILKKIAHFWPPK</sequence>
<dbReference type="SMART" id="SM01126">
    <property type="entry name" value="DDE_Tnp_IS1595"/>
    <property type="match status" value="1"/>
</dbReference>
<evidence type="ECO:0000313" key="2">
    <source>
        <dbReference type="Proteomes" id="UP000887563"/>
    </source>
</evidence>
<dbReference type="Pfam" id="PF12762">
    <property type="entry name" value="DDE_Tnp_IS1595"/>
    <property type="match status" value="1"/>
</dbReference>